<keyword evidence="3" id="KW-1185">Reference proteome</keyword>
<organism evidence="2 3">
    <name type="scientific">Colletotrichum plurivorum</name>
    <dbReference type="NCBI Taxonomy" id="2175906"/>
    <lineage>
        <taxon>Eukaryota</taxon>
        <taxon>Fungi</taxon>
        <taxon>Dikarya</taxon>
        <taxon>Ascomycota</taxon>
        <taxon>Pezizomycotina</taxon>
        <taxon>Sordariomycetes</taxon>
        <taxon>Hypocreomycetidae</taxon>
        <taxon>Glomerellales</taxon>
        <taxon>Glomerellaceae</taxon>
        <taxon>Colletotrichum</taxon>
        <taxon>Colletotrichum orchidearum species complex</taxon>
    </lineage>
</organism>
<proteinExistence type="predicted"/>
<protein>
    <submittedName>
        <fullName evidence="2">Uncharacterized protein</fullName>
    </submittedName>
</protein>
<dbReference type="AlphaFoldDB" id="A0A8H6JZ34"/>
<accession>A0A8H6JZ34</accession>
<feature type="transmembrane region" description="Helical" evidence="1">
    <location>
        <begin position="96"/>
        <end position="117"/>
    </location>
</feature>
<evidence type="ECO:0000313" key="2">
    <source>
        <dbReference type="EMBL" id="KAF6821400.1"/>
    </source>
</evidence>
<keyword evidence="1" id="KW-0472">Membrane</keyword>
<evidence type="ECO:0000313" key="3">
    <source>
        <dbReference type="Proteomes" id="UP000654918"/>
    </source>
</evidence>
<gene>
    <name evidence="2" type="ORF">CPLU01_12534</name>
</gene>
<evidence type="ECO:0000256" key="1">
    <source>
        <dbReference type="SAM" id="Phobius"/>
    </source>
</evidence>
<comment type="caution">
    <text evidence="2">The sequence shown here is derived from an EMBL/GenBank/DDBJ whole genome shotgun (WGS) entry which is preliminary data.</text>
</comment>
<dbReference type="EMBL" id="WIGO01000261">
    <property type="protein sequence ID" value="KAF6821400.1"/>
    <property type="molecule type" value="Genomic_DNA"/>
</dbReference>
<feature type="transmembrane region" description="Helical" evidence="1">
    <location>
        <begin position="33"/>
        <end position="53"/>
    </location>
</feature>
<sequence>MRPDECPPPSRWRRAKQIPRSVLRFSRSVVAEYVVYFLLGYSTTAVVTLFVFLPADTLLSLWRGEFSRGHLIDFHYSGFLLPFNFSFSNFPLPTRILLVSLWAITARPALALAGFIVQKRLPAYTHPSEQHPPIRWLFEIICSFTNRYQKLIPDIELYARQILRMLGAPITASSYQLGTISPEDHEELGAFARMYEEVDARFSEMSSKEPDIHWLPSTIADEAHYACALVIFQQTPVTSTGYSENCTPPSDGSAQSVSLKDRAAIWTWPNWEHVRSEAKTFSWVYITIILYWAFRFFHDGGAFLMSYALDGKAVSSAQEWYDRYIAPAATDCKEHSQASDLEEETQDAEKVEPAYLAYLHVFKARSVEC</sequence>
<keyword evidence="1" id="KW-0812">Transmembrane</keyword>
<name>A0A8H6JZ34_9PEZI</name>
<keyword evidence="1" id="KW-1133">Transmembrane helix</keyword>
<reference evidence="2" key="1">
    <citation type="journal article" date="2020" name="Phytopathology">
        <title>Genome Sequence Resources of Colletotrichum truncatum, C. plurivorum, C. musicola, and C. sojae: Four Species Pathogenic to Soybean (Glycine max).</title>
        <authorList>
            <person name="Rogerio F."/>
            <person name="Boufleur T.R."/>
            <person name="Ciampi-Guillardi M."/>
            <person name="Sukno S.A."/>
            <person name="Thon M.R."/>
            <person name="Massola Junior N.S."/>
            <person name="Baroncelli R."/>
        </authorList>
    </citation>
    <scope>NUCLEOTIDE SEQUENCE</scope>
    <source>
        <strain evidence="2">LFN00145</strain>
    </source>
</reference>
<dbReference type="Proteomes" id="UP000654918">
    <property type="component" value="Unassembled WGS sequence"/>
</dbReference>